<feature type="transmembrane region" description="Helical" evidence="6">
    <location>
        <begin position="227"/>
        <end position="243"/>
    </location>
</feature>
<feature type="transmembrane region" description="Helical" evidence="6">
    <location>
        <begin position="6"/>
        <end position="30"/>
    </location>
</feature>
<sequence>MKSNGSWLSTLNPSCKLIVHVLVMAVLMAIRDPLLTLAIWLVAVLIGISVAGWTIGYLLRRLLPYTLFFVLVCWMLATFGKGEHVLWQWAWFRVTTESLNNGLLIGLRMLGFVTYGMLFTSTTDLNRMMMSLIHQLRLSPKWAYGMLAGFRFIPLFQSELQQMKIAHRIRGYRQGHGGKAFLRYALPLFSQGVRKSERIAIAMEARGFTGTRERTYYVQPMLARRDALYAVALLGVTTVLIIWL</sequence>
<keyword evidence="2" id="KW-1003">Cell membrane</keyword>
<evidence type="ECO:0000256" key="4">
    <source>
        <dbReference type="ARBA" id="ARBA00022989"/>
    </source>
</evidence>
<feature type="transmembrane region" description="Helical" evidence="6">
    <location>
        <begin position="101"/>
        <end position="122"/>
    </location>
</feature>
<keyword evidence="8" id="KW-1185">Reference proteome</keyword>
<dbReference type="PANTHER" id="PTHR34857:SF2">
    <property type="entry name" value="SLL0384 PROTEIN"/>
    <property type="match status" value="1"/>
</dbReference>
<dbReference type="RefSeq" id="WP_188775942.1">
    <property type="nucleotide sequence ID" value="NZ_BMMB01000005.1"/>
</dbReference>
<evidence type="ECO:0000313" key="7">
    <source>
        <dbReference type="EMBL" id="MDR6243912.1"/>
    </source>
</evidence>
<evidence type="ECO:0000256" key="3">
    <source>
        <dbReference type="ARBA" id="ARBA00022692"/>
    </source>
</evidence>
<organism evidence="7 8">
    <name type="scientific">Paenibacillus hunanensis</name>
    <dbReference type="NCBI Taxonomy" id="539262"/>
    <lineage>
        <taxon>Bacteria</taxon>
        <taxon>Bacillati</taxon>
        <taxon>Bacillota</taxon>
        <taxon>Bacilli</taxon>
        <taxon>Bacillales</taxon>
        <taxon>Paenibacillaceae</taxon>
        <taxon>Paenibacillus</taxon>
    </lineage>
</organism>
<dbReference type="InterPro" id="IPR051611">
    <property type="entry name" value="ECF_transporter_component"/>
</dbReference>
<comment type="subcellular location">
    <subcellularLocation>
        <location evidence="1">Membrane</location>
        <topology evidence="1">Multi-pass membrane protein</topology>
    </subcellularLocation>
</comment>
<evidence type="ECO:0000256" key="5">
    <source>
        <dbReference type="ARBA" id="ARBA00023136"/>
    </source>
</evidence>
<accession>A0ABU1IZY7</accession>
<dbReference type="CDD" id="cd16914">
    <property type="entry name" value="EcfT"/>
    <property type="match status" value="1"/>
</dbReference>
<dbReference type="PANTHER" id="PTHR34857">
    <property type="entry name" value="SLL0384 PROTEIN"/>
    <property type="match status" value="1"/>
</dbReference>
<keyword evidence="4 6" id="KW-1133">Transmembrane helix</keyword>
<dbReference type="Pfam" id="PF02361">
    <property type="entry name" value="CbiQ"/>
    <property type="match status" value="1"/>
</dbReference>
<comment type="caution">
    <text evidence="7">The sequence shown here is derived from an EMBL/GenBank/DDBJ whole genome shotgun (WGS) entry which is preliminary data.</text>
</comment>
<feature type="transmembrane region" description="Helical" evidence="6">
    <location>
        <begin position="37"/>
        <end position="56"/>
    </location>
</feature>
<dbReference type="Proteomes" id="UP001185028">
    <property type="component" value="Unassembled WGS sequence"/>
</dbReference>
<dbReference type="EMBL" id="JAVDQH010000006">
    <property type="protein sequence ID" value="MDR6243912.1"/>
    <property type="molecule type" value="Genomic_DNA"/>
</dbReference>
<feature type="transmembrane region" description="Helical" evidence="6">
    <location>
        <begin position="62"/>
        <end position="80"/>
    </location>
</feature>
<gene>
    <name evidence="7" type="ORF">JOC58_001805</name>
</gene>
<keyword evidence="5 6" id="KW-0472">Membrane</keyword>
<keyword evidence="3 6" id="KW-0812">Transmembrane</keyword>
<protein>
    <submittedName>
        <fullName evidence="7">Energy-coupling factor transport system permease protein</fullName>
    </submittedName>
</protein>
<proteinExistence type="predicted"/>
<evidence type="ECO:0000256" key="2">
    <source>
        <dbReference type="ARBA" id="ARBA00022475"/>
    </source>
</evidence>
<dbReference type="InterPro" id="IPR003339">
    <property type="entry name" value="ABC/ECF_trnsptr_transmembrane"/>
</dbReference>
<evidence type="ECO:0000256" key="1">
    <source>
        <dbReference type="ARBA" id="ARBA00004141"/>
    </source>
</evidence>
<reference evidence="7 8" key="1">
    <citation type="submission" date="2023-07" db="EMBL/GenBank/DDBJ databases">
        <title>Genomic Encyclopedia of Type Strains, Phase IV (KMG-IV): sequencing the most valuable type-strain genomes for metagenomic binning, comparative biology and taxonomic classification.</title>
        <authorList>
            <person name="Goeker M."/>
        </authorList>
    </citation>
    <scope>NUCLEOTIDE SEQUENCE [LARGE SCALE GENOMIC DNA]</scope>
    <source>
        <strain evidence="7 8">DSM 22170</strain>
    </source>
</reference>
<evidence type="ECO:0000256" key="6">
    <source>
        <dbReference type="SAM" id="Phobius"/>
    </source>
</evidence>
<name>A0ABU1IZY7_9BACL</name>
<evidence type="ECO:0000313" key="8">
    <source>
        <dbReference type="Proteomes" id="UP001185028"/>
    </source>
</evidence>